<keyword evidence="1" id="KW-0812">Transmembrane</keyword>
<evidence type="ECO:0000256" key="1">
    <source>
        <dbReference type="SAM" id="Phobius"/>
    </source>
</evidence>
<gene>
    <name evidence="2" type="ORF">BDV39DRAFT_59645</name>
</gene>
<keyword evidence="3" id="KW-1185">Reference proteome</keyword>
<evidence type="ECO:0000313" key="3">
    <source>
        <dbReference type="Proteomes" id="UP000325945"/>
    </source>
</evidence>
<evidence type="ECO:0000313" key="2">
    <source>
        <dbReference type="EMBL" id="KAE8328938.1"/>
    </source>
</evidence>
<dbReference type="Proteomes" id="UP000325945">
    <property type="component" value="Unassembled WGS sequence"/>
</dbReference>
<dbReference type="AlphaFoldDB" id="A0A5N6X7X6"/>
<reference evidence="3" key="1">
    <citation type="submission" date="2019-04" db="EMBL/GenBank/DDBJ databases">
        <title>Friends and foes A comparative genomics studyof 23 Aspergillus species from section Flavi.</title>
        <authorList>
            <consortium name="DOE Joint Genome Institute"/>
            <person name="Kjaerbolling I."/>
            <person name="Vesth T."/>
            <person name="Frisvad J.C."/>
            <person name="Nybo J.L."/>
            <person name="Theobald S."/>
            <person name="Kildgaard S."/>
            <person name="Isbrandt T."/>
            <person name="Kuo A."/>
            <person name="Sato A."/>
            <person name="Lyhne E.K."/>
            <person name="Kogle M.E."/>
            <person name="Wiebenga A."/>
            <person name="Kun R.S."/>
            <person name="Lubbers R.J."/>
            <person name="Makela M.R."/>
            <person name="Barry K."/>
            <person name="Chovatia M."/>
            <person name="Clum A."/>
            <person name="Daum C."/>
            <person name="Haridas S."/>
            <person name="He G."/>
            <person name="LaButti K."/>
            <person name="Lipzen A."/>
            <person name="Mondo S."/>
            <person name="Riley R."/>
            <person name="Salamov A."/>
            <person name="Simmons B.A."/>
            <person name="Magnuson J.K."/>
            <person name="Henrissat B."/>
            <person name="Mortensen U.H."/>
            <person name="Larsen T.O."/>
            <person name="Devries R.P."/>
            <person name="Grigoriev I.V."/>
            <person name="Machida M."/>
            <person name="Baker S.E."/>
            <person name="Andersen M.R."/>
        </authorList>
    </citation>
    <scope>NUCLEOTIDE SEQUENCE [LARGE SCALE GENOMIC DNA]</scope>
    <source>
        <strain evidence="3">CBS 130017</strain>
    </source>
</reference>
<protein>
    <submittedName>
        <fullName evidence="2">Uncharacterized protein</fullName>
    </submittedName>
</protein>
<accession>A0A5N6X7X6</accession>
<keyword evidence="1" id="KW-0472">Membrane</keyword>
<feature type="transmembrane region" description="Helical" evidence="1">
    <location>
        <begin position="12"/>
        <end position="33"/>
    </location>
</feature>
<sequence>MNFIPDATDTNLVLRRMWCSPSVLFLPLIVLILGDRYCLKRANVPHNNAFQLDIRSLEPRFSFNNYNVTMMDHKIMIQ</sequence>
<organism evidence="2 3">
    <name type="scientific">Aspergillus sergii</name>
    <dbReference type="NCBI Taxonomy" id="1034303"/>
    <lineage>
        <taxon>Eukaryota</taxon>
        <taxon>Fungi</taxon>
        <taxon>Dikarya</taxon>
        <taxon>Ascomycota</taxon>
        <taxon>Pezizomycotina</taxon>
        <taxon>Eurotiomycetes</taxon>
        <taxon>Eurotiomycetidae</taxon>
        <taxon>Eurotiales</taxon>
        <taxon>Aspergillaceae</taxon>
        <taxon>Aspergillus</taxon>
        <taxon>Aspergillus subgen. Circumdati</taxon>
    </lineage>
</organism>
<proteinExistence type="predicted"/>
<dbReference type="EMBL" id="ML741782">
    <property type="protein sequence ID" value="KAE8328938.1"/>
    <property type="molecule type" value="Genomic_DNA"/>
</dbReference>
<name>A0A5N6X7X6_9EURO</name>
<keyword evidence="1" id="KW-1133">Transmembrane helix</keyword>